<keyword evidence="5" id="KW-0687">Ribonucleoprotein</keyword>
<dbReference type="EMBL" id="CAKE01000003">
    <property type="protein sequence ID" value="CCI81492.1"/>
    <property type="molecule type" value="Genomic_DNA"/>
</dbReference>
<keyword evidence="2" id="KW-0012">Acyltransferase</keyword>
<accession>I7L5N1</accession>
<dbReference type="InterPro" id="IPR000182">
    <property type="entry name" value="GNAT_dom"/>
</dbReference>
<dbReference type="STRING" id="1423758.FC41_GL000546"/>
<dbReference type="GO" id="GO:0005737">
    <property type="term" value="C:cytoplasm"/>
    <property type="evidence" value="ECO:0007669"/>
    <property type="project" value="TreeGrafter"/>
</dbReference>
<dbReference type="InterPro" id="IPR051531">
    <property type="entry name" value="N-acetyltransferase"/>
</dbReference>
<keyword evidence="1 5" id="KW-0808">Transferase</keyword>
<dbReference type="Pfam" id="PF13302">
    <property type="entry name" value="Acetyltransf_3"/>
    <property type="match status" value="1"/>
</dbReference>
<dbReference type="GeneID" id="82846757"/>
<keyword evidence="6" id="KW-1185">Reference proteome</keyword>
<dbReference type="GO" id="GO:0008999">
    <property type="term" value="F:protein-N-terminal-alanine acetyltransferase activity"/>
    <property type="evidence" value="ECO:0007669"/>
    <property type="project" value="TreeGrafter"/>
</dbReference>
<dbReference type="PATRIC" id="fig|1423758.3.peg.552"/>
<dbReference type="InterPro" id="IPR016181">
    <property type="entry name" value="Acyl_CoA_acyltransferase"/>
</dbReference>
<sequence>MLEDKRIYLRPINEHDAESLYQWGKDPLYHETAGFERISDIQQARQTAMRYSQRPYSFAIILKKTQQMIGLVELYERGMDEKSGLLATKDLGFLLDKNYWRQGLMHDALHLVINYAFNDLKQNQIWAGTFPSNERSQHLLHLLGFRYVYTTDYNQLAVGTNFQEKYFLLTPQDWYDTMHINTKS</sequence>
<feature type="domain" description="N-acetyltransferase" evidence="4">
    <location>
        <begin position="7"/>
        <end position="169"/>
    </location>
</feature>
<dbReference type="RefSeq" id="WP_008470274.1">
    <property type="nucleotide sequence ID" value="NZ_AYZP01000011.1"/>
</dbReference>
<keyword evidence="5" id="KW-0689">Ribosomal protein</keyword>
<dbReference type="PANTHER" id="PTHR43792:SF8">
    <property type="entry name" value="[RIBOSOMAL PROTEIN US5]-ALANINE N-ACETYLTRANSFERASE"/>
    <property type="match status" value="1"/>
</dbReference>
<protein>
    <submittedName>
        <fullName evidence="5">Acetyltransferase, including N-acetylase of ribosomal protein</fullName>
    </submittedName>
</protein>
<dbReference type="OrthoDB" id="9798081at2"/>
<evidence type="ECO:0000256" key="1">
    <source>
        <dbReference type="ARBA" id="ARBA00022679"/>
    </source>
</evidence>
<evidence type="ECO:0000256" key="2">
    <source>
        <dbReference type="ARBA" id="ARBA00023315"/>
    </source>
</evidence>
<organism evidence="5 6">
    <name type="scientific">Lactobacillus hominis DSM 23910 = CRBIP 24.179</name>
    <dbReference type="NCBI Taxonomy" id="1423758"/>
    <lineage>
        <taxon>Bacteria</taxon>
        <taxon>Bacillati</taxon>
        <taxon>Bacillota</taxon>
        <taxon>Bacilli</taxon>
        <taxon>Lactobacillales</taxon>
        <taxon>Lactobacillaceae</taxon>
        <taxon>Lactobacillus</taxon>
    </lineage>
</organism>
<comment type="caution">
    <text evidence="5">The sequence shown here is derived from an EMBL/GenBank/DDBJ whole genome shotgun (WGS) entry which is preliminary data.</text>
</comment>
<dbReference type="SUPFAM" id="SSF55729">
    <property type="entry name" value="Acyl-CoA N-acyltransferases (Nat)"/>
    <property type="match status" value="1"/>
</dbReference>
<evidence type="ECO:0000259" key="4">
    <source>
        <dbReference type="PROSITE" id="PS51186"/>
    </source>
</evidence>
<evidence type="ECO:0000313" key="6">
    <source>
        <dbReference type="Proteomes" id="UP000009320"/>
    </source>
</evidence>
<evidence type="ECO:0000313" key="5">
    <source>
        <dbReference type="EMBL" id="CCI81492.1"/>
    </source>
</evidence>
<dbReference type="PANTHER" id="PTHR43792">
    <property type="entry name" value="GNAT FAMILY, PUTATIVE (AFU_ORTHOLOGUE AFUA_3G00765)-RELATED-RELATED"/>
    <property type="match status" value="1"/>
</dbReference>
<reference evidence="5 6" key="1">
    <citation type="submission" date="2012-06" db="EMBL/GenBank/DDBJ databases">
        <title>Draft Genome Sequence of Lactobacillus hominis Strain CRBIP 24.179T, isolated from human intestine.</title>
        <authorList>
            <person name="Cousin S."/>
            <person name="Ma L."/>
            <person name="Bizet C."/>
            <person name="Loux V."/>
            <person name="Bouchier C."/>
            <person name="Clermont D."/>
            <person name="Creno S."/>
        </authorList>
    </citation>
    <scope>NUCLEOTIDE SEQUENCE [LARGE SCALE GENOMIC DNA]</scope>
    <source>
        <strain evidence="6">CRBIP 24.179T</strain>
    </source>
</reference>
<dbReference type="AlphaFoldDB" id="I7L5N1"/>
<dbReference type="Proteomes" id="UP000009320">
    <property type="component" value="Unassembled WGS sequence"/>
</dbReference>
<comment type="similarity">
    <text evidence="3">Belongs to the acetyltransferase family. RimJ subfamily.</text>
</comment>
<dbReference type="eggNOG" id="COG1670">
    <property type="taxonomic scope" value="Bacteria"/>
</dbReference>
<name>I7L5N1_9LACO</name>
<dbReference type="Gene3D" id="3.40.630.30">
    <property type="match status" value="1"/>
</dbReference>
<dbReference type="GO" id="GO:0005840">
    <property type="term" value="C:ribosome"/>
    <property type="evidence" value="ECO:0007669"/>
    <property type="project" value="UniProtKB-KW"/>
</dbReference>
<gene>
    <name evidence="5" type="ORF">BN55_08275</name>
</gene>
<evidence type="ECO:0000256" key="3">
    <source>
        <dbReference type="ARBA" id="ARBA00038502"/>
    </source>
</evidence>
<dbReference type="PROSITE" id="PS51186">
    <property type="entry name" value="GNAT"/>
    <property type="match status" value="1"/>
</dbReference>
<proteinExistence type="inferred from homology"/>